<dbReference type="InterPro" id="IPR008144">
    <property type="entry name" value="Guanylate_kin-like_dom"/>
</dbReference>
<dbReference type="PROSITE" id="PS50052">
    <property type="entry name" value="GUANYLATE_KINASE_2"/>
    <property type="match status" value="1"/>
</dbReference>
<dbReference type="EMBL" id="QSON01000021">
    <property type="protein sequence ID" value="RGI96941.1"/>
    <property type="molecule type" value="Genomic_DNA"/>
</dbReference>
<name>A0A374NZ63_9FIRM</name>
<dbReference type="Gene3D" id="3.40.50.300">
    <property type="entry name" value="P-loop containing nucleotide triphosphate hydrolases"/>
    <property type="match status" value="1"/>
</dbReference>
<organism evidence="2 3">
    <name type="scientific">Hungatella hathewayi</name>
    <dbReference type="NCBI Taxonomy" id="154046"/>
    <lineage>
        <taxon>Bacteria</taxon>
        <taxon>Bacillati</taxon>
        <taxon>Bacillota</taxon>
        <taxon>Clostridia</taxon>
        <taxon>Lachnospirales</taxon>
        <taxon>Lachnospiraceae</taxon>
        <taxon>Hungatella</taxon>
    </lineage>
</organism>
<keyword evidence="2" id="KW-0418">Kinase</keyword>
<dbReference type="Pfam" id="PF00625">
    <property type="entry name" value="Guanylate_kin"/>
    <property type="match status" value="1"/>
</dbReference>
<dbReference type="SUPFAM" id="SSF52540">
    <property type="entry name" value="P-loop containing nucleoside triphosphate hydrolases"/>
    <property type="match status" value="1"/>
</dbReference>
<dbReference type="SMART" id="SM00072">
    <property type="entry name" value="GuKc"/>
    <property type="match status" value="1"/>
</dbReference>
<dbReference type="InterPro" id="IPR008145">
    <property type="entry name" value="GK/Ca_channel_bsu"/>
</dbReference>
<dbReference type="AlphaFoldDB" id="A0A374NZ63"/>
<reference evidence="2 3" key="1">
    <citation type="submission" date="2018-08" db="EMBL/GenBank/DDBJ databases">
        <title>A genome reference for cultivated species of the human gut microbiota.</title>
        <authorList>
            <person name="Zou Y."/>
            <person name="Xue W."/>
            <person name="Luo G."/>
        </authorList>
    </citation>
    <scope>NUCLEOTIDE SEQUENCE [LARGE SCALE GENOMIC DNA]</scope>
    <source>
        <strain evidence="2 3">TM09-12</strain>
    </source>
</reference>
<dbReference type="PROSITE" id="PS00856">
    <property type="entry name" value="GUANYLATE_KINASE_1"/>
    <property type="match status" value="1"/>
</dbReference>
<dbReference type="RefSeq" id="WP_117633204.1">
    <property type="nucleotide sequence ID" value="NZ_QSON01000021.1"/>
</dbReference>
<evidence type="ECO:0000313" key="2">
    <source>
        <dbReference type="EMBL" id="RGI96941.1"/>
    </source>
</evidence>
<feature type="domain" description="Guanylate kinase-like" evidence="1">
    <location>
        <begin position="2"/>
        <end position="196"/>
    </location>
</feature>
<proteinExistence type="predicted"/>
<keyword evidence="2" id="KW-0808">Transferase</keyword>
<comment type="caution">
    <text evidence="2">The sequence shown here is derived from an EMBL/GenBank/DDBJ whole genome shotgun (WGS) entry which is preliminary data.</text>
</comment>
<evidence type="ECO:0000313" key="3">
    <source>
        <dbReference type="Proteomes" id="UP000263014"/>
    </source>
</evidence>
<gene>
    <name evidence="2" type="ORF">DXD79_28370</name>
</gene>
<dbReference type="GO" id="GO:0016301">
    <property type="term" value="F:kinase activity"/>
    <property type="evidence" value="ECO:0007669"/>
    <property type="project" value="UniProtKB-KW"/>
</dbReference>
<evidence type="ECO:0000259" key="1">
    <source>
        <dbReference type="PROSITE" id="PS50052"/>
    </source>
</evidence>
<protein>
    <submittedName>
        <fullName evidence="2">Guanylate kinase</fullName>
    </submittedName>
</protein>
<dbReference type="Proteomes" id="UP000263014">
    <property type="component" value="Unassembled WGS sequence"/>
</dbReference>
<accession>A0A374NZ63</accession>
<dbReference type="InterPro" id="IPR020590">
    <property type="entry name" value="Guanylate_kinase_CS"/>
</dbReference>
<sequence length="203" mass="24124">MGKIFYVMGKSASGKDTIYKELRERIPELKTVVLYTTRPIRDGETEGVEYHFTTVERLDDFRREKRLIEERTYQTVYGPWSYFTVDDGQICLDDRDSYLMIGTLESYEKMREYFGENGLVPVYIEVDDGVRLERALEREKGQKEPKYKELCRRFLADEEDFKEENLVRCGIDRRYRNDDLRVCLEEICRDLKAVMEQGAGSRE</sequence>
<dbReference type="InterPro" id="IPR027417">
    <property type="entry name" value="P-loop_NTPase"/>
</dbReference>